<dbReference type="InterPro" id="IPR011034">
    <property type="entry name" value="Formyl_transferase-like_C_sf"/>
</dbReference>
<comment type="caution">
    <text evidence="11">The sequence shown here is derived from an EMBL/GenBank/DDBJ whole genome shotgun (WGS) entry which is preliminary data.</text>
</comment>
<dbReference type="Pfam" id="PF02911">
    <property type="entry name" value="Formyl_trans_C"/>
    <property type="match status" value="1"/>
</dbReference>
<dbReference type="Pfam" id="PF00551">
    <property type="entry name" value="Formyl_trans_N"/>
    <property type="match status" value="1"/>
</dbReference>
<dbReference type="CDD" id="cd08704">
    <property type="entry name" value="Met_tRNA_FMT_C"/>
    <property type="match status" value="1"/>
</dbReference>
<dbReference type="GO" id="GO:0004479">
    <property type="term" value="F:methionyl-tRNA formyltransferase activity"/>
    <property type="evidence" value="ECO:0007669"/>
    <property type="project" value="UniProtKB-UniRule"/>
</dbReference>
<dbReference type="InterPro" id="IPR037022">
    <property type="entry name" value="Formyl_trans_C_sf"/>
</dbReference>
<evidence type="ECO:0000256" key="6">
    <source>
        <dbReference type="ARBA" id="ARBA00022917"/>
    </source>
</evidence>
<evidence type="ECO:0000256" key="4">
    <source>
        <dbReference type="ARBA" id="ARBA00016014"/>
    </source>
</evidence>
<dbReference type="PANTHER" id="PTHR11138:SF5">
    <property type="entry name" value="METHIONYL-TRNA FORMYLTRANSFERASE, MITOCHONDRIAL"/>
    <property type="match status" value="1"/>
</dbReference>
<evidence type="ECO:0000313" key="11">
    <source>
        <dbReference type="EMBL" id="KRK40753.1"/>
    </source>
</evidence>
<feature type="binding site" evidence="8">
    <location>
        <begin position="104"/>
        <end position="107"/>
    </location>
    <ligand>
        <name>(6S)-5,6,7,8-tetrahydrofolate</name>
        <dbReference type="ChEBI" id="CHEBI:57453"/>
    </ligand>
</feature>
<name>A0A0R1H9X6_9LACO</name>
<evidence type="ECO:0000256" key="5">
    <source>
        <dbReference type="ARBA" id="ARBA00022679"/>
    </source>
</evidence>
<gene>
    <name evidence="8" type="primary">fmt</name>
    <name evidence="11" type="ORF">FC07_GL002502</name>
</gene>
<dbReference type="NCBIfam" id="TIGR00460">
    <property type="entry name" value="fmt"/>
    <property type="match status" value="1"/>
</dbReference>
<dbReference type="PANTHER" id="PTHR11138">
    <property type="entry name" value="METHIONYL-TRNA FORMYLTRANSFERASE"/>
    <property type="match status" value="1"/>
</dbReference>
<evidence type="ECO:0000259" key="10">
    <source>
        <dbReference type="Pfam" id="PF02911"/>
    </source>
</evidence>
<dbReference type="PATRIC" id="fig|1423726.3.peg.2596"/>
<keyword evidence="12" id="KW-1185">Reference proteome</keyword>
<evidence type="ECO:0000259" key="9">
    <source>
        <dbReference type="Pfam" id="PF00551"/>
    </source>
</evidence>
<evidence type="ECO:0000256" key="8">
    <source>
        <dbReference type="HAMAP-Rule" id="MF_00182"/>
    </source>
</evidence>
<proteinExistence type="inferred from homology"/>
<dbReference type="InterPro" id="IPR001555">
    <property type="entry name" value="GART_AS"/>
</dbReference>
<comment type="catalytic activity">
    <reaction evidence="7 8">
        <text>L-methionyl-tRNA(fMet) + (6R)-10-formyltetrahydrofolate = N-formyl-L-methionyl-tRNA(fMet) + (6S)-5,6,7,8-tetrahydrofolate + H(+)</text>
        <dbReference type="Rhea" id="RHEA:24380"/>
        <dbReference type="Rhea" id="RHEA-COMP:9952"/>
        <dbReference type="Rhea" id="RHEA-COMP:9953"/>
        <dbReference type="ChEBI" id="CHEBI:15378"/>
        <dbReference type="ChEBI" id="CHEBI:57453"/>
        <dbReference type="ChEBI" id="CHEBI:78530"/>
        <dbReference type="ChEBI" id="CHEBI:78844"/>
        <dbReference type="ChEBI" id="CHEBI:195366"/>
        <dbReference type="EC" id="2.1.2.9"/>
    </reaction>
</comment>
<dbReference type="InterPro" id="IPR005793">
    <property type="entry name" value="Formyl_trans_C"/>
</dbReference>
<dbReference type="AlphaFoldDB" id="A0A0R1H9X6"/>
<protein>
    <recommendedName>
        <fullName evidence="4 8">Methionyl-tRNA formyltransferase</fullName>
        <ecNumber evidence="3 8">2.1.2.9</ecNumber>
    </recommendedName>
</protein>
<dbReference type="GO" id="GO:0005829">
    <property type="term" value="C:cytosol"/>
    <property type="evidence" value="ECO:0007669"/>
    <property type="project" value="TreeGrafter"/>
</dbReference>
<dbReference type="Proteomes" id="UP000051461">
    <property type="component" value="Unassembled WGS sequence"/>
</dbReference>
<organism evidence="11 12">
    <name type="scientific">Loigolactobacillus bifermentans DSM 20003</name>
    <dbReference type="NCBI Taxonomy" id="1423726"/>
    <lineage>
        <taxon>Bacteria</taxon>
        <taxon>Bacillati</taxon>
        <taxon>Bacillota</taxon>
        <taxon>Bacilli</taxon>
        <taxon>Lactobacillales</taxon>
        <taxon>Lactobacillaceae</taxon>
        <taxon>Loigolactobacillus</taxon>
    </lineage>
</organism>
<dbReference type="EMBL" id="AZDA01000003">
    <property type="protein sequence ID" value="KRK40753.1"/>
    <property type="molecule type" value="Genomic_DNA"/>
</dbReference>
<keyword evidence="5 8" id="KW-0808">Transferase</keyword>
<evidence type="ECO:0000256" key="7">
    <source>
        <dbReference type="ARBA" id="ARBA00048558"/>
    </source>
</evidence>
<dbReference type="STRING" id="1423726.FC07_GL002502"/>
<comment type="similarity">
    <text evidence="2 8">Belongs to the Fmt family.</text>
</comment>
<dbReference type="SUPFAM" id="SSF50486">
    <property type="entry name" value="FMT C-terminal domain-like"/>
    <property type="match status" value="1"/>
</dbReference>
<dbReference type="InterPro" id="IPR005794">
    <property type="entry name" value="Fmt"/>
</dbReference>
<dbReference type="InterPro" id="IPR002376">
    <property type="entry name" value="Formyl_transf_N"/>
</dbReference>
<dbReference type="CDD" id="cd08646">
    <property type="entry name" value="FMT_core_Met-tRNA-FMT_N"/>
    <property type="match status" value="1"/>
</dbReference>
<accession>A0A0R1H9X6</accession>
<dbReference type="PROSITE" id="PS00373">
    <property type="entry name" value="GART"/>
    <property type="match status" value="1"/>
</dbReference>
<comment type="function">
    <text evidence="1 8">Attaches a formyl group to the free amino group of methionyl-tRNA(fMet). The formyl group appears to play a dual role in the initiator identity of N-formylmethionyl-tRNA by promoting its recognition by IF2 and preventing the misappropriation of this tRNA by the elongation apparatus.</text>
</comment>
<dbReference type="EC" id="2.1.2.9" evidence="3 8"/>
<sequence>MGTPAFSAPILERLLKEGYDVLAVVTQPDRPVGRKHRLTPSPVKAVALAHNLKVLQPEKLSGSPEADEIIALKPDLLITAAFGQFLPTNVLAAAQKWALNVHASLLPKYRGGAPIQYAILNGDAETGVTIMEMVKKMDAGDILAQQTLAITPTDDNGTLFDRLSKVGEELLVATLPRLLAGEITPQPQDPAQVTFSANIKPDEEVINLNTTAVAIDQKVRALRPLPGAYVKHQGQRVKLWAVTPVAGTTTATPGTIVVRGKHVLQVAAGDGTIFAIDELQPAGKARMTITAYLNGMGHALKEGQLLFDGQ</sequence>
<dbReference type="SUPFAM" id="SSF53328">
    <property type="entry name" value="Formyltransferase"/>
    <property type="match status" value="1"/>
</dbReference>
<reference evidence="11 12" key="1">
    <citation type="journal article" date="2015" name="Genome Announc.">
        <title>Expanding the biotechnology potential of lactobacilli through comparative genomics of 213 strains and associated genera.</title>
        <authorList>
            <person name="Sun Z."/>
            <person name="Harris H.M."/>
            <person name="McCann A."/>
            <person name="Guo C."/>
            <person name="Argimon S."/>
            <person name="Zhang W."/>
            <person name="Yang X."/>
            <person name="Jeffery I.B."/>
            <person name="Cooney J.C."/>
            <person name="Kagawa T.F."/>
            <person name="Liu W."/>
            <person name="Song Y."/>
            <person name="Salvetti E."/>
            <person name="Wrobel A."/>
            <person name="Rasinkangas P."/>
            <person name="Parkhill J."/>
            <person name="Rea M.C."/>
            <person name="O'Sullivan O."/>
            <person name="Ritari J."/>
            <person name="Douillard F.P."/>
            <person name="Paul Ross R."/>
            <person name="Yang R."/>
            <person name="Briner A.E."/>
            <person name="Felis G.E."/>
            <person name="de Vos W.M."/>
            <person name="Barrangou R."/>
            <person name="Klaenhammer T.R."/>
            <person name="Caufield P.W."/>
            <person name="Cui Y."/>
            <person name="Zhang H."/>
            <person name="O'Toole P.W."/>
        </authorList>
    </citation>
    <scope>NUCLEOTIDE SEQUENCE [LARGE SCALE GENOMIC DNA]</scope>
    <source>
        <strain evidence="11 12">DSM 20003</strain>
    </source>
</reference>
<dbReference type="InterPro" id="IPR044135">
    <property type="entry name" value="Met-tRNA-FMT_C"/>
</dbReference>
<feature type="domain" description="Formyl transferase N-terminal" evidence="9">
    <location>
        <begin position="2"/>
        <end position="174"/>
    </location>
</feature>
<evidence type="ECO:0000256" key="3">
    <source>
        <dbReference type="ARBA" id="ARBA00012261"/>
    </source>
</evidence>
<dbReference type="InterPro" id="IPR036477">
    <property type="entry name" value="Formyl_transf_N_sf"/>
</dbReference>
<keyword evidence="6 8" id="KW-0648">Protein biosynthesis</keyword>
<dbReference type="HAMAP" id="MF_00182">
    <property type="entry name" value="Formyl_trans"/>
    <property type="match status" value="1"/>
</dbReference>
<feature type="domain" description="Formyl transferase C-terminal" evidence="10">
    <location>
        <begin position="198"/>
        <end position="296"/>
    </location>
</feature>
<evidence type="ECO:0000256" key="2">
    <source>
        <dbReference type="ARBA" id="ARBA00010699"/>
    </source>
</evidence>
<evidence type="ECO:0000256" key="1">
    <source>
        <dbReference type="ARBA" id="ARBA00002606"/>
    </source>
</evidence>
<dbReference type="Gene3D" id="3.40.50.170">
    <property type="entry name" value="Formyl transferase, N-terminal domain"/>
    <property type="match status" value="1"/>
</dbReference>
<evidence type="ECO:0000313" key="12">
    <source>
        <dbReference type="Proteomes" id="UP000051461"/>
    </source>
</evidence>
<dbReference type="InterPro" id="IPR041711">
    <property type="entry name" value="Met-tRNA-FMT_N"/>
</dbReference>
<dbReference type="Gene3D" id="3.10.25.10">
    <property type="entry name" value="Formyl transferase, C-terminal domain"/>
    <property type="match status" value="1"/>
</dbReference>